<feature type="domain" description="DUF11" evidence="3">
    <location>
        <begin position="3193"/>
        <end position="3296"/>
    </location>
</feature>
<feature type="domain" description="DUF11" evidence="3">
    <location>
        <begin position="4093"/>
        <end position="4210"/>
    </location>
</feature>
<dbReference type="Proteomes" id="UP000185003">
    <property type="component" value="Unassembled WGS sequence"/>
</dbReference>
<feature type="domain" description="DUF11" evidence="3">
    <location>
        <begin position="3962"/>
        <end position="4081"/>
    </location>
</feature>
<sequence length="4563" mass="462283">MPPHWSIAIIHYNASCMGNFYFVRAIFIVLFLMLLSQYAVAQSTCSDPQRVCETINFPAKTNTASLGTIRCLVTTPNPTYLFFEVATGGNATISETNSANIDVDFALLGPYTSISNMLAACGNLLGNAQPVESCSYSTSANESITFTGAAAGEFYLLIITNFRNLPTNINLAKVAGSGNATFKCCTLNATAVATPDCTGSSGSVTVTATNTSTNVQYSKDNGATFQTSNVFNNLTPGTYSLVVKDDSRCVKYLTATVAQPVQNNFVTPPSQALCTNTQPATLQGTTPTGATGSYTYLWEQSTTSATAGFSAAAGVNNQQNYTPGLITQTTWYRRVVTSGPCSSTTTGVPVNITQTTATAAAGNDQNLCNVTTTTLAGNTPAAGTGTGTWTKESGPAAVITTPSSANTTVTGLTPGTYIFRWTITNSPCGSNFDEVQVVISALPTTAAAGPDQNLCNVTSATLAGNTAVSGTGAWTKVSGPSATITNTASATSTVTGLTPGTYTFRWTISNGGCTPSTDDVTIVVNALPTTANAGTDQNLCNITNATLGGNTPVTGTGTWTKVSGPAANITSPANATTGITGLTPGTYVFRWTITNGNCTASSDDVQLTVAANPTTANAGPDQALCNVTSTTMAAGAVTAGAGAWSSLSGPTTPVFTNPASPTTTVTGLAPGTYEFVWSVTNSPCAASTDNVKVLINALPSVANAGADKTQFNSGAFVMTGNTPAVGTGTWTVVTGNANIANPNAPNSNVTLNPNTTATLRWTISNGNCASSADDVTLTYTQSTDLKITKSDAGSVYQTGKKVVYTITVENLGPSDAQGFIIADNQPGQLENYTWNAATTGNGVTISPSSGTGNTINCLGTIPFAPGNKIVITLEGFVRAGVTGGATITNSASVTASAGVTDPVPGNNNASVTGIVQNNPPVANNDQYTTVRDVAVSGNVLTNDTDPENDPLTVTTTPFTPPAHGVLVLNANGTFTYTPSPGYTGTDVFVYTVCDNKGGCSQGTVTISVTAPVTDLSVTKTSNPTQVVAGADLTYTITITNAGPSTILPSERFVVEDNFPAEFTANTYTASEGTFDAVSGGWTGVQFTPGKSITLTIAGHISASFTGNSIVNTANVTPPPNFTDPTPATGSVTTPASRSIDLQITKTDGKTSYVPGTNTIYTINVTNTGPSDVAGAQVSDLLPAGITNASWSANVSGGATVPANSGTGAISQLVNIPVNGTIVYTFTMAVPPAFTGNLVNTATVTAPSGYTENNTANNTATDTDTPDLQYDISISKTAPSSAVAGGAIHYEIVIQNAGPSNVVNAVIADAVPASIQNTTWTVSTQGAATASVASGTGNNISFTGSLPVGNANIIVVAVNGTISASAAGVIQNTASITPPGKPVSNSNSTFTTLLKQTGLTVVKSGPVSGSIAAGTPIEYIIQVTNAGPSDATGVVITDVVPAAVTNVTWYVSPRGSARALPDGGSGNNISTTGDIAAGTGNIIEIHVNGIVQPSFTGVLTNVATVTPPGGTAITDSDVTTVENTPGLVITKAGPAQADAGGAIAYTLSVSNTGPSNAVNASITDLIHADIENVQWTAAAGGAATIVSGATGTGNNVGLTVNIPAGSGNTVTVQITGKVKPGASGTAKNTASVQVTGQPAVTSNEVSTAIQNRPGITIIKTAADTVIAGEMITYFITVHNTGPSDAFNVVIRDTLAPQLQHIVLNTQHNGTADVSSDAVNGQIVDVRANIPAGSGNSVLIVITATVDPSYSGDIFNRATARLANGTDLPGAQVKTVVKSEPLIKITKSAPAEAIAGDNIVYVLTVTNEGHSDAPEVNIEDLIPADLTNVTWVATTAGRASVLSGATGTGNILRVRGVLPADPQGKIVVTITGKVNPAATADLANFATAMQPGQPAIHSDTTDTKLIFEPALQITKSAPASVSAGNAIAYTVIVSNHGLSDAQNITITDVLEAEIKNARWTATAANGATVLSGSAGSGSNVNVTGNIPAGTGTITININGTIDPAFKGVVTNTATATVSGQPPVSSNANTNATNTASVRVKKTGPVSIIAGNRLTYDFVITNDGPSDAKNILISDIIPAAILNPSWIATGFGSATVTSGGTGSGANMEVTGNIPFGSGNRILITVGGTADPAFEGSITNSATAKAEDQPLVHSDTVTTSIINKPNLSVFKLGSSSLAAGSKISYIVSVANSSPASNAKNVTITDVIPAQVKNATWSVVTSGNAQVLTGNSGSGNNVAITANIPSQPASDLTIYIDGVVDADFTGTLENYASVQVPGQPLLTSDTVKTLVTNEVAVQIVKSAPPKLAAGEQITYTLNITNDGPSNASNLQIRDTVPASITNVTWVATASGNAQITGTANGTGNIIGLTGSFPPGVANAVIVTITGVIQPGYTGAPIENRGYALPVGKAVVSDTAATIVETRPGINITKSGPASLKAGQPVTYNIRVTNAGPSDAIGLVIKDTIHAAIQNPAWTIVTSGAGTTVSSSSGTGNINVTGNLPAGNGNVMDITVTGKVDPSFSGTSIRNTAYAVPAGLPGVSSTVITNTTRSADLRISKSGPANATAGENITYTLEVTNGGPSNATNISIKDTVSTLLTNITWTAVANGNATVSAASGVGSVINLTGNLAADGSTIVVTINGTINPAAPNGVITNTARAIPPAGTTDFAEAISTVTTSVLRQADLVIVKSGPANRTAGESIAYKLVVTNKGLSDVTAAAIIDSLPADILNPVVTASQTGSASFVILPVVNNVVRVTGNIPAGTGNAITVNITGQVNPGSQPVAIRNTAKVLPPSDVTETVPETNSSTITTNITTDVGVLISKSGPASVNVKDPISYTIEVNNTGISNASPVKIADTIPAEITNVTWTVAVEGASTSATPLSGSGNIVGVIGTIQGMSTESSGRIIITVNGTVSTSAGLTITNTASAEFDGKKESTVVTSVNKSVDLQLNKTAPANIAAGQKIVYVLKLTNNGPADAIGAAVTDNVPVEIQNVTWKAAVTGGATVSASSGTGNNIAVTADVPANTGMVTFTIEGTIDPAYVGTLINTAEAQPAAGVTDPRPAKVSVATIVNKQTGFSVSKSGPSVVSAGLPVTYTLNVTNAGPSSATAVNITDLVPAQISNVTWSSAVSNGVVVTAHATGTGNQVALTANIPASGIVIVTIEGTADPLFNGTVSNVATAGNNDQTVTSDSLKTQISYSPTLEISKSGPGRINAGERINYVITLSNNGPSVAQNINVVDVIPTALLDVKWSAIASGNAAISGGNLTDQTGNVGFTATLPPGTANNIIITVNAQANPDLVGDIMNIARAIPGAGLPEIADTVVTNIRNVPTLRIEKAAPADVTSGSNLNYSFNVFNDGPSNAKNVTITDTLPARMQNVTWSAKGVGTATIVGGDLVNQTGHVNFVANLPAGTTNIISVTINGKTDPAFAGLLQNTAYAKPLGEALVTSNTTSTTLRSQPGLQIVKNGPQTASAGTGVSYMIELSNSGPSDAANIAVTDVIPAQLKNALWSATASGSATIAGGNIADRAGDVSFTASIPAGDGNRVKVAISGTLDAGDTSTVTNIATYTIPGEPPVSSTPVVTKITSDPGIELSKSAPDSIAAGNRIRYVIMVENAGPSNSGTINITDTVPGPIRGITWTATAAGAATIQGSTTGAGNLISLPVNIPAGTGNYIMLAIEGTVPPTFEGPLKNIARAKAGEVVLSQDSVNTLAYVSTNLNVVKTGPQVIAAGLPVHYIVNINNSGVSNATDVRIRDLVPPEIMNVQWTVTLLGNAQLINNSPASGTGNDIQLQAYIPAGTGNVVQLLVNGIADPGFTGTISNTAIAGNVNGDADTAVVSTSIIEDGRIVINKTGPLKISAGNTVSYNLSITNAGPSDLEDIDITDVVAAAITDVSWTTSTTGNALVTVGKTGAGNNVVIRGDIAGSAGNTIQVQITGKLNADATGTITNMAFVKKPDGSTVSSDTVTTQIEQEADLRIHKVAPDKEEAGTVMEYTVSLQNNGPANLKNMTVRDTVAPQLTNVTWTATATGNAQVGGTTTLSGTGNLVVFNADLAAGAANLIRLQITGTIDPSFIGNISNRAVAETVTGKRITSNIAETAIGRNANISITKTGKDNVINTDSMSYIITASNAGPSVADGAVITDRLPAAMSHINARVIGTTGNAGNVTLSVVNNLLSGTVETFPAGSSVRILVTGIVSGTGQMSNTASIAPPSRVQDTDTTDNKTPGVNTNITPQTKLKAAKEILTPAPYPVGSTIRYRLTVNNPGLLALNPVVFTDQLPARSKVSAPVITAPAKGTAVYDANTNQIRWTIGLMDGNTSAQMEYAMTIIDTGAISNKAVVAVPGTNGFTPAIPDSGLINVTSEYLANLKVVKELNTAAPYRIRDVVTFTITLTNAGPNKATRVVVEDVIAANLDVPRDIIVSAGATNYNPGTRRFVWTLDSLAANGTATLRFGIRINSGGSVTNTASGTSAEKDLVPGDNISVIPEQPITGEVVFIPNTFTPNGDGRNDKLVILDITKFPGSALVVYNRWGNIVYQSKDYQNQWDGSGLNEGTYYYTLELRTPTGIRVFKGWIELLR</sequence>
<feature type="domain" description="DUF11" evidence="3">
    <location>
        <begin position="3450"/>
        <end position="3557"/>
    </location>
</feature>
<feature type="domain" description="DUF11" evidence="3">
    <location>
        <begin position="4232"/>
        <end position="4326"/>
    </location>
</feature>
<dbReference type="InterPro" id="IPR026341">
    <property type="entry name" value="T9SS_type_B"/>
</dbReference>
<dbReference type="STRING" id="536979.SAMN04488055_3737"/>
<dbReference type="PANTHER" id="PTHR34819">
    <property type="entry name" value="LARGE CYSTEINE-RICH PERIPLASMIC PROTEIN OMCB"/>
    <property type="match status" value="1"/>
</dbReference>
<feature type="domain" description="DUF11" evidence="3">
    <location>
        <begin position="2421"/>
        <end position="2524"/>
    </location>
</feature>
<keyword evidence="2" id="KW-0472">Membrane</keyword>
<feature type="domain" description="DUF11" evidence="3">
    <location>
        <begin position="1014"/>
        <end position="1127"/>
    </location>
</feature>
<feature type="transmembrane region" description="Helical" evidence="2">
    <location>
        <begin position="21"/>
        <end position="40"/>
    </location>
</feature>
<organism evidence="4 5">
    <name type="scientific">Chitinophaga niabensis</name>
    <dbReference type="NCBI Taxonomy" id="536979"/>
    <lineage>
        <taxon>Bacteria</taxon>
        <taxon>Pseudomonadati</taxon>
        <taxon>Bacteroidota</taxon>
        <taxon>Chitinophagia</taxon>
        <taxon>Chitinophagales</taxon>
        <taxon>Chitinophagaceae</taxon>
        <taxon>Chitinophaga</taxon>
    </lineage>
</organism>
<dbReference type="OrthoDB" id="9816593at2"/>
<feature type="domain" description="DUF11" evidence="3">
    <location>
        <begin position="1270"/>
        <end position="1386"/>
    </location>
</feature>
<keyword evidence="5" id="KW-1185">Reference proteome</keyword>
<protein>
    <submittedName>
        <fullName evidence="4">Conserved repeat domain-containing protein/gliding motility-associated C-terminal domain-containing protein</fullName>
    </submittedName>
</protein>
<dbReference type="Gene3D" id="2.60.40.1170">
    <property type="entry name" value="Mu homology domain, subdomain B"/>
    <property type="match status" value="2"/>
</dbReference>
<feature type="domain" description="DUF11" evidence="3">
    <location>
        <begin position="2546"/>
        <end position="2651"/>
    </location>
</feature>
<feature type="domain" description="DUF11" evidence="3">
    <location>
        <begin position="2293"/>
        <end position="2352"/>
    </location>
</feature>
<dbReference type="InterPro" id="IPR001434">
    <property type="entry name" value="OmcB-like_DUF11"/>
</dbReference>
<dbReference type="NCBIfam" id="TIGR01451">
    <property type="entry name" value="B_ant_repeat"/>
    <property type="match status" value="26"/>
</dbReference>
<dbReference type="EMBL" id="FSRA01000002">
    <property type="protein sequence ID" value="SIO40542.1"/>
    <property type="molecule type" value="Genomic_DNA"/>
</dbReference>
<dbReference type="Gene3D" id="2.60.40.10">
    <property type="entry name" value="Immunoglobulins"/>
    <property type="match status" value="4"/>
</dbReference>
<feature type="domain" description="DUF11" evidence="3">
    <location>
        <begin position="1781"/>
        <end position="1888"/>
    </location>
</feature>
<evidence type="ECO:0000259" key="3">
    <source>
        <dbReference type="Pfam" id="PF01345"/>
    </source>
</evidence>
<dbReference type="InterPro" id="IPR047589">
    <property type="entry name" value="DUF11_rpt"/>
</dbReference>
<dbReference type="Pfam" id="PF17963">
    <property type="entry name" value="Big_9"/>
    <property type="match status" value="1"/>
</dbReference>
<dbReference type="PANTHER" id="PTHR34819:SF3">
    <property type="entry name" value="CELL SURFACE PROTEIN"/>
    <property type="match status" value="1"/>
</dbReference>
<feature type="domain" description="DUF11" evidence="3">
    <location>
        <begin position="4354"/>
        <end position="4468"/>
    </location>
</feature>
<dbReference type="RefSeq" id="WP_143197514.1">
    <property type="nucleotide sequence ID" value="NZ_FSRA01000002.1"/>
</dbReference>
<dbReference type="Gene3D" id="2.60.40.740">
    <property type="match status" value="1"/>
</dbReference>
<feature type="domain" description="DUF11" evidence="3">
    <location>
        <begin position="2676"/>
        <end position="2801"/>
    </location>
</feature>
<evidence type="ECO:0000313" key="5">
    <source>
        <dbReference type="Proteomes" id="UP000185003"/>
    </source>
</evidence>
<keyword evidence="2" id="KW-1133">Transmembrane helix</keyword>
<feature type="domain" description="DUF11" evidence="3">
    <location>
        <begin position="3837"/>
        <end position="3945"/>
    </location>
</feature>
<feature type="domain" description="DUF11" evidence="3">
    <location>
        <begin position="1909"/>
        <end position="2029"/>
    </location>
</feature>
<dbReference type="Pfam" id="PF22352">
    <property type="entry name" value="K319L-like_PKD"/>
    <property type="match status" value="4"/>
</dbReference>
<name>A0A1N6J8E3_9BACT</name>
<feature type="domain" description="DUF11" evidence="3">
    <location>
        <begin position="1407"/>
        <end position="1506"/>
    </location>
</feature>
<feature type="domain" description="DUF11" evidence="3">
    <location>
        <begin position="784"/>
        <end position="912"/>
    </location>
</feature>
<evidence type="ECO:0000313" key="4">
    <source>
        <dbReference type="EMBL" id="SIO40542.1"/>
    </source>
</evidence>
<feature type="domain" description="DUF11" evidence="3">
    <location>
        <begin position="2037"/>
        <end position="2144"/>
    </location>
</feature>
<feature type="domain" description="DUF11" evidence="3">
    <location>
        <begin position="1140"/>
        <end position="1261"/>
    </location>
</feature>
<dbReference type="NCBIfam" id="TIGR04131">
    <property type="entry name" value="Bac_Flav_CTERM"/>
    <property type="match status" value="1"/>
</dbReference>
<feature type="domain" description="DUF11" evidence="3">
    <location>
        <begin position="2937"/>
        <end position="3052"/>
    </location>
</feature>
<dbReference type="InterPro" id="IPR051172">
    <property type="entry name" value="Chlamydia_OmcB"/>
</dbReference>
<dbReference type="InterPro" id="IPR013783">
    <property type="entry name" value="Ig-like_fold"/>
</dbReference>
<feature type="region of interest" description="Disordered" evidence="1">
    <location>
        <begin position="4190"/>
        <end position="4215"/>
    </location>
</feature>
<evidence type="ECO:0000256" key="2">
    <source>
        <dbReference type="SAM" id="Phobius"/>
    </source>
</evidence>
<feature type="domain" description="DUF11" evidence="3">
    <location>
        <begin position="2816"/>
        <end position="2919"/>
    </location>
</feature>
<feature type="domain" description="DUF11" evidence="3">
    <location>
        <begin position="1655"/>
        <end position="1762"/>
    </location>
</feature>
<feature type="domain" description="DUF11" evidence="3">
    <location>
        <begin position="1527"/>
        <end position="1646"/>
    </location>
</feature>
<evidence type="ECO:0000256" key="1">
    <source>
        <dbReference type="SAM" id="MobiDB-lite"/>
    </source>
</evidence>
<feature type="domain" description="DUF11" evidence="3">
    <location>
        <begin position="3074"/>
        <end position="3180"/>
    </location>
</feature>
<proteinExistence type="predicted"/>
<gene>
    <name evidence="4" type="ORF">SAMN04488055_3737</name>
</gene>
<accession>A0A1N6J8E3</accession>
<reference evidence="4 5" key="1">
    <citation type="submission" date="2016-11" db="EMBL/GenBank/DDBJ databases">
        <authorList>
            <person name="Jaros S."/>
            <person name="Januszkiewicz K."/>
            <person name="Wedrychowicz H."/>
        </authorList>
    </citation>
    <scope>NUCLEOTIDE SEQUENCE [LARGE SCALE GENOMIC DNA]</scope>
    <source>
        <strain evidence="4 5">DSM 24787</strain>
    </source>
</reference>
<dbReference type="Pfam" id="PF13585">
    <property type="entry name" value="CHU_C"/>
    <property type="match status" value="1"/>
</dbReference>
<keyword evidence="2" id="KW-0812">Transmembrane</keyword>
<dbReference type="Pfam" id="PF01345">
    <property type="entry name" value="DUF11"/>
    <property type="match status" value="25"/>
</dbReference>
<feature type="domain" description="DUF11" evidence="3">
    <location>
        <begin position="3322"/>
        <end position="3429"/>
    </location>
</feature>